<comment type="subcellular location">
    <subcellularLocation>
        <location evidence="1">Cell membrane</location>
        <topology evidence="1">Multi-pass membrane protein</topology>
    </subcellularLocation>
</comment>
<comment type="caution">
    <text evidence="7">The sequence shown here is derived from an EMBL/GenBank/DDBJ whole genome shotgun (WGS) entry which is preliminary data.</text>
</comment>
<name>A0A3E1Q5X1_9FLAO</name>
<dbReference type="AlphaFoldDB" id="A0A3E1Q5X1"/>
<proteinExistence type="predicted"/>
<keyword evidence="3 6" id="KW-0812">Transmembrane</keyword>
<evidence type="ECO:0000256" key="6">
    <source>
        <dbReference type="SAM" id="Phobius"/>
    </source>
</evidence>
<evidence type="ECO:0000313" key="7">
    <source>
        <dbReference type="EMBL" id="RFN57573.1"/>
    </source>
</evidence>
<evidence type="ECO:0000256" key="4">
    <source>
        <dbReference type="ARBA" id="ARBA00022989"/>
    </source>
</evidence>
<reference evidence="7 8" key="1">
    <citation type="journal article" date="2007" name="Int. J. Syst. Evol. Microbiol.">
        <title>Marixanthomonas ophiurae gen. nov., sp. nov., a marine bacterium of the family Flavobacteriaceae isolated from a deep-sea brittle star.</title>
        <authorList>
            <person name="Romanenko L.A."/>
            <person name="Uchino M."/>
            <person name="Frolova G.M."/>
            <person name="Mikhailov V.V."/>
        </authorList>
    </citation>
    <scope>NUCLEOTIDE SEQUENCE [LARGE SCALE GENOMIC DNA]</scope>
    <source>
        <strain evidence="7 8">KMM 3046</strain>
    </source>
</reference>
<keyword evidence="2" id="KW-1003">Cell membrane</keyword>
<evidence type="ECO:0000256" key="2">
    <source>
        <dbReference type="ARBA" id="ARBA00022475"/>
    </source>
</evidence>
<evidence type="ECO:0000313" key="8">
    <source>
        <dbReference type="Proteomes" id="UP000261082"/>
    </source>
</evidence>
<sequence length="128" mass="13900">MTKFKFPSAYTILFVLIALVAALSWIVPAGKYEMTMNEALGKEVPVAGTYKLVEGNPQGIVDVLLAPIDGLYNHDTYEAGAIDVSLFILIIGGFLGIVTKTGAIDAGIERVTDRLRGREEWMIPILMA</sequence>
<evidence type="ECO:0000256" key="1">
    <source>
        <dbReference type="ARBA" id="ARBA00004651"/>
    </source>
</evidence>
<evidence type="ECO:0000256" key="5">
    <source>
        <dbReference type="ARBA" id="ARBA00023136"/>
    </source>
</evidence>
<organism evidence="7 8">
    <name type="scientific">Marixanthomonas ophiurae</name>
    <dbReference type="NCBI Taxonomy" id="387659"/>
    <lineage>
        <taxon>Bacteria</taxon>
        <taxon>Pseudomonadati</taxon>
        <taxon>Bacteroidota</taxon>
        <taxon>Flavobacteriia</taxon>
        <taxon>Flavobacteriales</taxon>
        <taxon>Flavobacteriaceae</taxon>
        <taxon>Marixanthomonas</taxon>
    </lineage>
</organism>
<dbReference type="Pfam" id="PF03606">
    <property type="entry name" value="DcuC"/>
    <property type="match status" value="1"/>
</dbReference>
<keyword evidence="4 6" id="KW-1133">Transmembrane helix</keyword>
<keyword evidence="5 6" id="KW-0472">Membrane</keyword>
<dbReference type="InterPro" id="IPR018385">
    <property type="entry name" value="C4_dicarb_anaerob_car-like"/>
</dbReference>
<feature type="transmembrane region" description="Helical" evidence="6">
    <location>
        <begin position="79"/>
        <end position="98"/>
    </location>
</feature>
<accession>A0A3E1Q5X1</accession>
<evidence type="ECO:0000256" key="3">
    <source>
        <dbReference type="ARBA" id="ARBA00022692"/>
    </source>
</evidence>
<keyword evidence="8" id="KW-1185">Reference proteome</keyword>
<dbReference type="GO" id="GO:0005886">
    <property type="term" value="C:plasma membrane"/>
    <property type="evidence" value="ECO:0007669"/>
    <property type="project" value="UniProtKB-SubCell"/>
</dbReference>
<protein>
    <submittedName>
        <fullName evidence="7">YfcC family protein</fullName>
    </submittedName>
</protein>
<feature type="non-terminal residue" evidence="7">
    <location>
        <position position="128"/>
    </location>
</feature>
<dbReference type="EMBL" id="QVID01000005">
    <property type="protein sequence ID" value="RFN57573.1"/>
    <property type="molecule type" value="Genomic_DNA"/>
</dbReference>
<dbReference type="Proteomes" id="UP000261082">
    <property type="component" value="Unassembled WGS sequence"/>
</dbReference>
<gene>
    <name evidence="7" type="ORF">DZ858_15105</name>
</gene>